<dbReference type="Gene3D" id="3.40.50.1110">
    <property type="entry name" value="SGNH hydrolase"/>
    <property type="match status" value="1"/>
</dbReference>
<dbReference type="Pfam" id="PF13472">
    <property type="entry name" value="Lipase_GDSL_2"/>
    <property type="match status" value="1"/>
</dbReference>
<dbReference type="OrthoDB" id="329060at2"/>
<feature type="region of interest" description="Disordered" evidence="1">
    <location>
        <begin position="281"/>
        <end position="311"/>
    </location>
</feature>
<proteinExistence type="predicted"/>
<protein>
    <submittedName>
        <fullName evidence="3">SGNH/GDSL hydrolase family protein</fullName>
    </submittedName>
</protein>
<name>A0A4R9J250_9LEPT</name>
<dbReference type="Proteomes" id="UP000297871">
    <property type="component" value="Unassembled WGS sequence"/>
</dbReference>
<dbReference type="EMBL" id="RQFY01000012">
    <property type="protein sequence ID" value="TGL28465.1"/>
    <property type="molecule type" value="Genomic_DNA"/>
</dbReference>
<feature type="compositionally biased region" description="Pro residues" evidence="1">
    <location>
        <begin position="286"/>
        <end position="295"/>
    </location>
</feature>
<dbReference type="GO" id="GO:0016788">
    <property type="term" value="F:hydrolase activity, acting on ester bonds"/>
    <property type="evidence" value="ECO:0007669"/>
    <property type="project" value="UniProtKB-ARBA"/>
</dbReference>
<dbReference type="InterPro" id="IPR036514">
    <property type="entry name" value="SGNH_hydro_sf"/>
</dbReference>
<organism evidence="3 4">
    <name type="scientific">Leptospira koniambonensis</name>
    <dbReference type="NCBI Taxonomy" id="2484950"/>
    <lineage>
        <taxon>Bacteria</taxon>
        <taxon>Pseudomonadati</taxon>
        <taxon>Spirochaetota</taxon>
        <taxon>Spirochaetia</taxon>
        <taxon>Leptospirales</taxon>
        <taxon>Leptospiraceae</taxon>
        <taxon>Leptospira</taxon>
    </lineage>
</organism>
<evidence type="ECO:0000313" key="3">
    <source>
        <dbReference type="EMBL" id="TGL28465.1"/>
    </source>
</evidence>
<dbReference type="AlphaFoldDB" id="A0A4R9J250"/>
<dbReference type="SUPFAM" id="SSF52266">
    <property type="entry name" value="SGNH hydrolase"/>
    <property type="match status" value="1"/>
</dbReference>
<reference evidence="3" key="1">
    <citation type="journal article" date="2019" name="PLoS Negl. Trop. Dis.">
        <title>Revisiting the worldwide diversity of Leptospira species in the environment.</title>
        <authorList>
            <person name="Vincent A.T."/>
            <person name="Schiettekatte O."/>
            <person name="Bourhy P."/>
            <person name="Veyrier F.J."/>
            <person name="Picardeau M."/>
        </authorList>
    </citation>
    <scope>NUCLEOTIDE SEQUENCE [LARGE SCALE GENOMIC DNA]</scope>
    <source>
        <strain evidence="3">201800265</strain>
    </source>
</reference>
<keyword evidence="3" id="KW-0378">Hydrolase</keyword>
<sequence>MKKIILLIFLLLGYSEVSGQIYYEGNGHQNDCDTKRDGGDSIPISYIQYDANTRITIYGDSRTDFADSIPYNFSNMNALLGADTSIWNVQNFGVAGWTSDDLFFKLIECFKIDPSTGAPINSNYVTATKVAFEIGGNDILHMAPFLYSYRWLLPISVLRSKANIDRIVSIFQRRNKKILLIGNYPAGGMPSGMSQLGEHSNTYPLSLGFALSIGLMALENEYVELVNRRQIEYIRVWDYMALYPGAPVPRADLTFGDLIHPSPAGFQVWGQAVGNKIRELGWHLPDTPPEPPPPNVDDTSPDGTTNPNPPPPAIDPILLCFLLKICHL</sequence>
<accession>A0A4R9J250</accession>
<gene>
    <name evidence="3" type="ORF">EHQ52_19575</name>
</gene>
<comment type="caution">
    <text evidence="3">The sequence shown here is derived from an EMBL/GenBank/DDBJ whole genome shotgun (WGS) entry which is preliminary data.</text>
</comment>
<feature type="domain" description="SGNH hydrolase-type esterase" evidence="2">
    <location>
        <begin position="58"/>
        <end position="267"/>
    </location>
</feature>
<dbReference type="InterPro" id="IPR013830">
    <property type="entry name" value="SGNH_hydro"/>
</dbReference>
<dbReference type="RefSeq" id="WP_135617044.1">
    <property type="nucleotide sequence ID" value="NZ_RQFY01000012.1"/>
</dbReference>
<evidence type="ECO:0000256" key="1">
    <source>
        <dbReference type="SAM" id="MobiDB-lite"/>
    </source>
</evidence>
<dbReference type="CDD" id="cd00229">
    <property type="entry name" value="SGNH_hydrolase"/>
    <property type="match status" value="1"/>
</dbReference>
<evidence type="ECO:0000259" key="2">
    <source>
        <dbReference type="Pfam" id="PF13472"/>
    </source>
</evidence>
<evidence type="ECO:0000313" key="4">
    <source>
        <dbReference type="Proteomes" id="UP000297871"/>
    </source>
</evidence>
<keyword evidence="4" id="KW-1185">Reference proteome</keyword>
<feature type="compositionally biased region" description="Low complexity" evidence="1">
    <location>
        <begin position="296"/>
        <end position="306"/>
    </location>
</feature>